<feature type="transmembrane region" description="Helical" evidence="1">
    <location>
        <begin position="31"/>
        <end position="53"/>
    </location>
</feature>
<feature type="transmembrane region" description="Helical" evidence="1">
    <location>
        <begin position="73"/>
        <end position="93"/>
    </location>
</feature>
<comment type="caution">
    <text evidence="2">The sequence shown here is derived from an EMBL/GenBank/DDBJ whole genome shotgun (WGS) entry which is preliminary data.</text>
</comment>
<proteinExistence type="predicted"/>
<feature type="transmembrane region" description="Helical" evidence="1">
    <location>
        <begin position="136"/>
        <end position="156"/>
    </location>
</feature>
<evidence type="ECO:0000256" key="1">
    <source>
        <dbReference type="SAM" id="Phobius"/>
    </source>
</evidence>
<dbReference type="Proteomes" id="UP000241421">
    <property type="component" value="Unassembled WGS sequence"/>
</dbReference>
<evidence type="ECO:0000313" key="3">
    <source>
        <dbReference type="Proteomes" id="UP000241421"/>
    </source>
</evidence>
<feature type="transmembrane region" description="Helical" evidence="1">
    <location>
        <begin position="100"/>
        <end position="124"/>
    </location>
</feature>
<keyword evidence="1" id="KW-0472">Membrane</keyword>
<reference evidence="2 3" key="1">
    <citation type="submission" date="2018-04" db="EMBL/GenBank/DDBJ databases">
        <title>Massilia violaceinigra sp. nov., a novel purple-pigmented bacterium isolated from Tianshan glacier, Xinjiang, China.</title>
        <authorList>
            <person name="Wang H."/>
        </authorList>
    </citation>
    <scope>NUCLEOTIDE SEQUENCE [LARGE SCALE GENOMIC DNA]</scope>
    <source>
        <strain evidence="2 3">B448-2</strain>
    </source>
</reference>
<keyword evidence="3" id="KW-1185">Reference proteome</keyword>
<gene>
    <name evidence="2" type="ORF">C7C56_005805</name>
</gene>
<keyword evidence="1" id="KW-0812">Transmembrane</keyword>
<sequence length="165" mass="18457">MWAPPAEFYVGHHLMRLFEFRQRANQRLQIVLRWLGCLGFFKLIQGVFLFFAFPMGGGVFHAMFAYTEAGREGVALQMFGLLAASTLISNFVLQFFRSGVPWWGLAILGSAACADSWLDVTTWSPVAPGFRHLVELLAWCLPVACLASSVAVYWAVRKKPEAHDG</sequence>
<organism evidence="2 3">
    <name type="scientific">Massilia glaciei</name>
    <dbReference type="NCBI Taxonomy" id="1524097"/>
    <lineage>
        <taxon>Bacteria</taxon>
        <taxon>Pseudomonadati</taxon>
        <taxon>Pseudomonadota</taxon>
        <taxon>Betaproteobacteria</taxon>
        <taxon>Burkholderiales</taxon>
        <taxon>Oxalobacteraceae</taxon>
        <taxon>Telluria group</taxon>
        <taxon>Massilia</taxon>
    </lineage>
</organism>
<accession>A0A2U2I4K6</accession>
<name>A0A2U2I4K6_9BURK</name>
<protein>
    <submittedName>
        <fullName evidence="2">Uncharacterized protein</fullName>
    </submittedName>
</protein>
<evidence type="ECO:0000313" key="2">
    <source>
        <dbReference type="EMBL" id="PWF54671.1"/>
    </source>
</evidence>
<dbReference type="AlphaFoldDB" id="A0A2U2I4K6"/>
<keyword evidence="1" id="KW-1133">Transmembrane helix</keyword>
<dbReference type="EMBL" id="PXWF02000074">
    <property type="protein sequence ID" value="PWF54671.1"/>
    <property type="molecule type" value="Genomic_DNA"/>
</dbReference>